<name>A0A1E3GQC3_9GAMM</name>
<evidence type="ECO:0000256" key="1">
    <source>
        <dbReference type="ARBA" id="ARBA00004496"/>
    </source>
</evidence>
<comment type="caution">
    <text evidence="11">The sequence shown here is derived from an EMBL/GenBank/DDBJ whole genome shotgun (WGS) entry which is preliminary data.</text>
</comment>
<dbReference type="PANTHER" id="PTHR17490">
    <property type="entry name" value="SUA5"/>
    <property type="match status" value="1"/>
</dbReference>
<dbReference type="SUPFAM" id="SSF55821">
    <property type="entry name" value="YrdC/RibB"/>
    <property type="match status" value="1"/>
</dbReference>
<proteinExistence type="inferred from homology"/>
<dbReference type="HAMAP" id="MF_01852">
    <property type="entry name" value="TsaC"/>
    <property type="match status" value="1"/>
</dbReference>
<evidence type="ECO:0000256" key="5">
    <source>
        <dbReference type="ARBA" id="ARBA00022695"/>
    </source>
</evidence>
<dbReference type="InterPro" id="IPR017945">
    <property type="entry name" value="DHBP_synth_RibB-like_a/b_dom"/>
</dbReference>
<accession>A0A1E3GQC3</accession>
<reference evidence="11 12" key="1">
    <citation type="submission" date="2016-07" db="EMBL/GenBank/DDBJ databases">
        <title>Draft Genome Sequence of Methylophaga muralis Bur 1.</title>
        <authorList>
            <person name="Vasilenko O.V."/>
            <person name="Doronina N.V."/>
            <person name="Shmareva M.N."/>
            <person name="Tarlachkov S.V."/>
            <person name="Mustakhimov I."/>
            <person name="Trotsenko Y.A."/>
        </authorList>
    </citation>
    <scope>NUCLEOTIDE SEQUENCE [LARGE SCALE GENOMIC DNA]</scope>
    <source>
        <strain evidence="11 12">Bur 1</strain>
    </source>
</reference>
<dbReference type="EMBL" id="MCRI01000023">
    <property type="protein sequence ID" value="ODN66262.1"/>
    <property type="molecule type" value="Genomic_DNA"/>
</dbReference>
<evidence type="ECO:0000313" key="12">
    <source>
        <dbReference type="Proteomes" id="UP000094379"/>
    </source>
</evidence>
<dbReference type="GO" id="GO:0005737">
    <property type="term" value="C:cytoplasm"/>
    <property type="evidence" value="ECO:0007669"/>
    <property type="project" value="UniProtKB-SubCell"/>
</dbReference>
<dbReference type="FunFam" id="3.90.870.10:FF:000004">
    <property type="entry name" value="Threonylcarbamoyl-AMP synthase"/>
    <property type="match status" value="1"/>
</dbReference>
<dbReference type="AlphaFoldDB" id="A0A1E3GQC3"/>
<dbReference type="PROSITE" id="PS51163">
    <property type="entry name" value="YRDC"/>
    <property type="match status" value="1"/>
</dbReference>
<evidence type="ECO:0000259" key="10">
    <source>
        <dbReference type="PROSITE" id="PS51163"/>
    </source>
</evidence>
<evidence type="ECO:0000256" key="7">
    <source>
        <dbReference type="ARBA" id="ARBA00022840"/>
    </source>
</evidence>
<dbReference type="InterPro" id="IPR006070">
    <property type="entry name" value="Sua5-like_dom"/>
</dbReference>
<dbReference type="GO" id="GO:0000049">
    <property type="term" value="F:tRNA binding"/>
    <property type="evidence" value="ECO:0007669"/>
    <property type="project" value="TreeGrafter"/>
</dbReference>
<evidence type="ECO:0000256" key="8">
    <source>
        <dbReference type="ARBA" id="ARBA00048366"/>
    </source>
</evidence>
<keyword evidence="3 9" id="KW-0808">Transferase</keyword>
<keyword evidence="7 9" id="KW-0067">ATP-binding</keyword>
<dbReference type="Pfam" id="PF01300">
    <property type="entry name" value="Sua5_yciO_yrdC"/>
    <property type="match status" value="1"/>
</dbReference>
<dbReference type="STRING" id="291169.A9E74_01991"/>
<protein>
    <recommendedName>
        <fullName evidence="9">Threonylcarbamoyl-AMP synthase</fullName>
        <shortName evidence="9">TC-AMP synthase</shortName>
        <ecNumber evidence="9">2.7.7.87</ecNumber>
    </recommendedName>
    <alternativeName>
        <fullName evidence="9">L-threonylcarbamoyladenylate synthase</fullName>
    </alternativeName>
    <alternativeName>
        <fullName evidence="9">t(6)A37 threonylcarbamoyladenosine biosynthesis protein TsaC</fullName>
    </alternativeName>
    <alternativeName>
        <fullName evidence="9">tRNA threonylcarbamoyladenosine biosynthesis protein TsaC</fullName>
    </alternativeName>
</protein>
<dbReference type="RefSeq" id="WP_069296413.1">
    <property type="nucleotide sequence ID" value="NZ_MCRI01000023.1"/>
</dbReference>
<dbReference type="Proteomes" id="UP000094379">
    <property type="component" value="Unassembled WGS sequence"/>
</dbReference>
<dbReference type="GO" id="GO:0003725">
    <property type="term" value="F:double-stranded RNA binding"/>
    <property type="evidence" value="ECO:0007669"/>
    <property type="project" value="InterPro"/>
</dbReference>
<dbReference type="InterPro" id="IPR023535">
    <property type="entry name" value="TC-AMP_synthase"/>
</dbReference>
<evidence type="ECO:0000313" key="11">
    <source>
        <dbReference type="EMBL" id="ODN66262.1"/>
    </source>
</evidence>
<dbReference type="PANTHER" id="PTHR17490:SF18">
    <property type="entry name" value="THREONYLCARBAMOYL-AMP SYNTHASE"/>
    <property type="match status" value="1"/>
</dbReference>
<keyword evidence="2 9" id="KW-0963">Cytoplasm</keyword>
<keyword evidence="4 9" id="KW-0819">tRNA processing</keyword>
<dbReference type="EC" id="2.7.7.87" evidence="9"/>
<comment type="function">
    <text evidence="9">Required for the formation of a threonylcarbamoyl group on adenosine at position 37 (t(6)A37) in tRNAs that read codons beginning with adenine. Catalyzes the conversion of L-threonine, HCO(3)(-)/CO(2) and ATP to give threonylcarbamoyl-AMP (TC-AMP) as the acyladenylate intermediate, with the release of diphosphate.</text>
</comment>
<evidence type="ECO:0000256" key="4">
    <source>
        <dbReference type="ARBA" id="ARBA00022694"/>
    </source>
</evidence>
<keyword evidence="5 9" id="KW-0548">Nucleotidyltransferase</keyword>
<feature type="domain" description="YrdC-like" evidence="10">
    <location>
        <begin position="5"/>
        <end position="184"/>
    </location>
</feature>
<comment type="catalytic activity">
    <reaction evidence="8 9">
        <text>L-threonine + hydrogencarbonate + ATP = L-threonylcarbamoyladenylate + diphosphate + H2O</text>
        <dbReference type="Rhea" id="RHEA:36407"/>
        <dbReference type="ChEBI" id="CHEBI:15377"/>
        <dbReference type="ChEBI" id="CHEBI:17544"/>
        <dbReference type="ChEBI" id="CHEBI:30616"/>
        <dbReference type="ChEBI" id="CHEBI:33019"/>
        <dbReference type="ChEBI" id="CHEBI:57926"/>
        <dbReference type="ChEBI" id="CHEBI:73682"/>
        <dbReference type="EC" id="2.7.7.87"/>
    </reaction>
</comment>
<comment type="subcellular location">
    <subcellularLocation>
        <location evidence="1 9">Cytoplasm</location>
    </subcellularLocation>
</comment>
<gene>
    <name evidence="9 11" type="primary">tsaC</name>
    <name evidence="11" type="ORF">A9E74_01991</name>
</gene>
<keyword evidence="12" id="KW-1185">Reference proteome</keyword>
<dbReference type="GO" id="GO:0006450">
    <property type="term" value="P:regulation of translational fidelity"/>
    <property type="evidence" value="ECO:0007669"/>
    <property type="project" value="TreeGrafter"/>
</dbReference>
<organism evidence="11 12">
    <name type="scientific">Methylophaga muralis</name>
    <dbReference type="NCBI Taxonomy" id="291169"/>
    <lineage>
        <taxon>Bacteria</taxon>
        <taxon>Pseudomonadati</taxon>
        <taxon>Pseudomonadota</taxon>
        <taxon>Gammaproteobacteria</taxon>
        <taxon>Thiotrichales</taxon>
        <taxon>Piscirickettsiaceae</taxon>
        <taxon>Methylophaga</taxon>
    </lineage>
</organism>
<dbReference type="PATRIC" id="fig|291169.3.peg.2001"/>
<sequence length="184" mass="20036">MKFSDWQLRQACKALDDDGVIAYPTEAVFGVGCDPWSETAIIKLLAMKRRPFDKGLILIAADFNQLQDFIEPLSADILAKITQSWPGPNTWLLPVQDHVSPFLTGGRDTLAVRVTAHPLAAELCKRFGGPLVSSSANLTGLRPAKNVHQVHWQLPELDYVLPGALGGAAKPSTIRDALTGEVLR</sequence>
<evidence type="ECO:0000256" key="2">
    <source>
        <dbReference type="ARBA" id="ARBA00022490"/>
    </source>
</evidence>
<keyword evidence="6 9" id="KW-0547">Nucleotide-binding</keyword>
<dbReference type="InterPro" id="IPR050156">
    <property type="entry name" value="TC-AMP_synthase_SUA5"/>
</dbReference>
<comment type="similarity">
    <text evidence="9">Belongs to the SUA5 family. TsaC subfamily.</text>
</comment>
<evidence type="ECO:0000256" key="9">
    <source>
        <dbReference type="HAMAP-Rule" id="MF_01852"/>
    </source>
</evidence>
<dbReference type="GO" id="GO:0005524">
    <property type="term" value="F:ATP binding"/>
    <property type="evidence" value="ECO:0007669"/>
    <property type="project" value="UniProtKB-UniRule"/>
</dbReference>
<dbReference type="GO" id="GO:0061710">
    <property type="term" value="F:L-threonylcarbamoyladenylate synthase"/>
    <property type="evidence" value="ECO:0007669"/>
    <property type="project" value="UniProtKB-EC"/>
</dbReference>
<dbReference type="GO" id="GO:0002949">
    <property type="term" value="P:tRNA threonylcarbamoyladenosine modification"/>
    <property type="evidence" value="ECO:0007669"/>
    <property type="project" value="UniProtKB-UniRule"/>
</dbReference>
<evidence type="ECO:0000256" key="3">
    <source>
        <dbReference type="ARBA" id="ARBA00022679"/>
    </source>
</evidence>
<dbReference type="Gene3D" id="3.90.870.10">
    <property type="entry name" value="DHBP synthase"/>
    <property type="match status" value="1"/>
</dbReference>
<evidence type="ECO:0000256" key="6">
    <source>
        <dbReference type="ARBA" id="ARBA00022741"/>
    </source>
</evidence>